<keyword evidence="2" id="KW-1185">Reference proteome</keyword>
<dbReference type="PANTHER" id="PTHR48098">
    <property type="entry name" value="ENTEROCHELIN ESTERASE-RELATED"/>
    <property type="match status" value="1"/>
</dbReference>
<reference evidence="1 2" key="1">
    <citation type="submission" date="2014-07" db="EMBL/GenBank/DDBJ databases">
        <authorList>
            <person name="Wibberg Daniel"/>
        </authorList>
    </citation>
    <scope>NUCLEOTIDE SEQUENCE [LARGE SCALE GENOMIC DNA]</scope>
</reference>
<gene>
    <name evidence="1" type="primary">yjcH</name>
    <name evidence="1" type="ORF">BT1A1_1276</name>
</gene>
<protein>
    <submittedName>
        <fullName evidence="1">Uncharacterized protein</fullName>
    </submittedName>
</protein>
<dbReference type="Proteomes" id="UP000040576">
    <property type="component" value="Unassembled WGS sequence"/>
</dbReference>
<sequence length="240" mass="27871">MTKGTVQDLTFFSNELAEETQVLVYLPPQYTPLYTYPFCIAQDGKDYFQLGRIARVLDDLIENGEIEPILFFGIPYKNVPDRKVKYHPEGKLSANYRQFLANELVPFIEKQFPVAETASSRALAGDSLAATISLLTALKYPNIFGKVMLHSPYIDEYVYEEVDNFKDWNRLKIYHVIGNRETEVDMTDGNTADFLAPNRELAKKLKKKPVDYFYEEIEGNHTWKYWQKDLKRGLTELFPL</sequence>
<dbReference type="EMBL" id="CCRF01000040">
    <property type="protein sequence ID" value="CEE01108.1"/>
    <property type="molecule type" value="Genomic_DNA"/>
</dbReference>
<dbReference type="AlphaFoldDB" id="A0A090IXD6"/>
<dbReference type="GeneID" id="92960421"/>
<dbReference type="SUPFAM" id="SSF53474">
    <property type="entry name" value="alpha/beta-Hydrolases"/>
    <property type="match status" value="1"/>
</dbReference>
<name>A0A090IXD6_9BACI</name>
<evidence type="ECO:0000313" key="1">
    <source>
        <dbReference type="EMBL" id="CEE01108.1"/>
    </source>
</evidence>
<dbReference type="OrthoDB" id="9803578at2"/>
<proteinExistence type="predicted"/>
<dbReference type="Gene3D" id="3.40.50.1820">
    <property type="entry name" value="alpha/beta hydrolase"/>
    <property type="match status" value="1"/>
</dbReference>
<dbReference type="RefSeq" id="WP_034769209.1">
    <property type="nucleotide sequence ID" value="NZ_CCRF01000040.1"/>
</dbReference>
<accession>A0A090IXD6</accession>
<dbReference type="InterPro" id="IPR000801">
    <property type="entry name" value="Esterase-like"/>
</dbReference>
<evidence type="ECO:0000313" key="2">
    <source>
        <dbReference type="Proteomes" id="UP000040576"/>
    </source>
</evidence>
<dbReference type="InterPro" id="IPR050583">
    <property type="entry name" value="Mycobacterial_A85_antigen"/>
</dbReference>
<dbReference type="PATRIC" id="fig|35841.7.peg.1784"/>
<dbReference type="InterPro" id="IPR029058">
    <property type="entry name" value="AB_hydrolase_fold"/>
</dbReference>
<organism evidence="1 2">
    <name type="scientific">Caldibacillus thermoamylovorans</name>
    <dbReference type="NCBI Taxonomy" id="35841"/>
    <lineage>
        <taxon>Bacteria</taxon>
        <taxon>Bacillati</taxon>
        <taxon>Bacillota</taxon>
        <taxon>Bacilli</taxon>
        <taxon>Bacillales</taxon>
        <taxon>Bacillaceae</taxon>
        <taxon>Caldibacillus</taxon>
    </lineage>
</organism>
<dbReference type="Pfam" id="PF00756">
    <property type="entry name" value="Esterase"/>
    <property type="match status" value="1"/>
</dbReference>
<dbReference type="PANTHER" id="PTHR48098:SF3">
    <property type="entry name" value="IRON(III) ENTEROBACTIN ESTERASE"/>
    <property type="match status" value="1"/>
</dbReference>